<proteinExistence type="predicted"/>
<dbReference type="AlphaFoldDB" id="A0A8S4QV79"/>
<dbReference type="OrthoDB" id="7466345at2759"/>
<dbReference type="EMBL" id="CAKXAJ010020505">
    <property type="protein sequence ID" value="CAH2222829.1"/>
    <property type="molecule type" value="Genomic_DNA"/>
</dbReference>
<sequence>MNVGVPRCWNGDLAPVNVALVDPTRCGRMTSSQSLATAVPKPHKTVVFGTPYKRHMSSSGRLLVDMMILHRNFPCGDGRSEFRCHQPSSRGCRTRRLREYNGERAAASSVLVLACTPITKLSAQRAAEHPPVGRVKFKAYNDTETFNL</sequence>
<organism evidence="1 2">
    <name type="scientific">Pararge aegeria aegeria</name>
    <dbReference type="NCBI Taxonomy" id="348720"/>
    <lineage>
        <taxon>Eukaryota</taxon>
        <taxon>Metazoa</taxon>
        <taxon>Ecdysozoa</taxon>
        <taxon>Arthropoda</taxon>
        <taxon>Hexapoda</taxon>
        <taxon>Insecta</taxon>
        <taxon>Pterygota</taxon>
        <taxon>Neoptera</taxon>
        <taxon>Endopterygota</taxon>
        <taxon>Lepidoptera</taxon>
        <taxon>Glossata</taxon>
        <taxon>Ditrysia</taxon>
        <taxon>Papilionoidea</taxon>
        <taxon>Nymphalidae</taxon>
        <taxon>Satyrinae</taxon>
        <taxon>Satyrini</taxon>
        <taxon>Parargina</taxon>
        <taxon>Pararge</taxon>
    </lineage>
</organism>
<gene>
    <name evidence="1" type="primary">jg16113</name>
    <name evidence="1" type="ORF">PAEG_LOCUS6779</name>
</gene>
<dbReference type="Proteomes" id="UP000838756">
    <property type="component" value="Unassembled WGS sequence"/>
</dbReference>
<evidence type="ECO:0000313" key="2">
    <source>
        <dbReference type="Proteomes" id="UP000838756"/>
    </source>
</evidence>
<keyword evidence="2" id="KW-1185">Reference proteome</keyword>
<comment type="caution">
    <text evidence="1">The sequence shown here is derived from an EMBL/GenBank/DDBJ whole genome shotgun (WGS) entry which is preliminary data.</text>
</comment>
<name>A0A8S4QV79_9NEOP</name>
<reference evidence="1" key="1">
    <citation type="submission" date="2022-03" db="EMBL/GenBank/DDBJ databases">
        <authorList>
            <person name="Lindestad O."/>
        </authorList>
    </citation>
    <scope>NUCLEOTIDE SEQUENCE</scope>
</reference>
<accession>A0A8S4QV79</accession>
<evidence type="ECO:0000313" key="1">
    <source>
        <dbReference type="EMBL" id="CAH2222829.1"/>
    </source>
</evidence>
<protein>
    <submittedName>
        <fullName evidence="1">Jg16113 protein</fullName>
    </submittedName>
</protein>